<gene>
    <name evidence="1" type="ORF">CR513_41537</name>
</gene>
<evidence type="ECO:0008006" key="3">
    <source>
        <dbReference type="Google" id="ProtNLM"/>
    </source>
</evidence>
<comment type="caution">
    <text evidence="1">The sequence shown here is derived from an EMBL/GenBank/DDBJ whole genome shotgun (WGS) entry which is preliminary data.</text>
</comment>
<sequence>MAKKLASSFESFTLLHVPRDKNECTYLLSKLASSQKEGLNRMVIQETISRPIVETANVCSVRHNTSWRDLTTTFLQTEEVPSNPLEAKKLRREATNLNNQVGSSSFTQVYVPYQP</sequence>
<evidence type="ECO:0000313" key="1">
    <source>
        <dbReference type="EMBL" id="RDX78215.1"/>
    </source>
</evidence>
<evidence type="ECO:0000313" key="2">
    <source>
        <dbReference type="Proteomes" id="UP000257109"/>
    </source>
</evidence>
<proteinExistence type="predicted"/>
<accession>A0A371FIT4</accession>
<feature type="non-terminal residue" evidence="1">
    <location>
        <position position="1"/>
    </location>
</feature>
<name>A0A371FIT4_MUCPR</name>
<dbReference type="AlphaFoldDB" id="A0A371FIT4"/>
<dbReference type="OrthoDB" id="1746168at2759"/>
<keyword evidence="2" id="KW-1185">Reference proteome</keyword>
<reference evidence="1" key="1">
    <citation type="submission" date="2018-05" db="EMBL/GenBank/DDBJ databases">
        <title>Draft genome of Mucuna pruriens seed.</title>
        <authorList>
            <person name="Nnadi N.E."/>
            <person name="Vos R."/>
            <person name="Hasami M.H."/>
            <person name="Devisetty U.K."/>
            <person name="Aguiy J.C."/>
        </authorList>
    </citation>
    <scope>NUCLEOTIDE SEQUENCE [LARGE SCALE GENOMIC DNA]</scope>
    <source>
        <strain evidence="1">JCA_2017</strain>
    </source>
</reference>
<dbReference type="Proteomes" id="UP000257109">
    <property type="component" value="Unassembled WGS sequence"/>
</dbReference>
<organism evidence="1 2">
    <name type="scientific">Mucuna pruriens</name>
    <name type="common">Velvet bean</name>
    <name type="synonym">Dolichos pruriens</name>
    <dbReference type="NCBI Taxonomy" id="157652"/>
    <lineage>
        <taxon>Eukaryota</taxon>
        <taxon>Viridiplantae</taxon>
        <taxon>Streptophyta</taxon>
        <taxon>Embryophyta</taxon>
        <taxon>Tracheophyta</taxon>
        <taxon>Spermatophyta</taxon>
        <taxon>Magnoliopsida</taxon>
        <taxon>eudicotyledons</taxon>
        <taxon>Gunneridae</taxon>
        <taxon>Pentapetalae</taxon>
        <taxon>rosids</taxon>
        <taxon>fabids</taxon>
        <taxon>Fabales</taxon>
        <taxon>Fabaceae</taxon>
        <taxon>Papilionoideae</taxon>
        <taxon>50 kb inversion clade</taxon>
        <taxon>NPAAA clade</taxon>
        <taxon>indigoferoid/millettioid clade</taxon>
        <taxon>Phaseoleae</taxon>
        <taxon>Mucuna</taxon>
    </lineage>
</organism>
<dbReference type="EMBL" id="QJKJ01008930">
    <property type="protein sequence ID" value="RDX78215.1"/>
    <property type="molecule type" value="Genomic_DNA"/>
</dbReference>
<protein>
    <recommendedName>
        <fullName evidence="3">RNase H type-1 domain-containing protein</fullName>
    </recommendedName>
</protein>